<proteinExistence type="predicted"/>
<dbReference type="NCBIfam" id="NF012196">
    <property type="entry name" value="Ig_like_ice"/>
    <property type="match status" value="6"/>
</dbReference>
<dbReference type="InterPro" id="IPR049826">
    <property type="entry name" value="Ig-like_ice"/>
</dbReference>
<dbReference type="SUPFAM" id="SSF51120">
    <property type="entry name" value="beta-Roll"/>
    <property type="match status" value="1"/>
</dbReference>
<evidence type="ECO:0000256" key="1">
    <source>
        <dbReference type="ARBA" id="ARBA00022837"/>
    </source>
</evidence>
<dbReference type="NCBIfam" id="NF033510">
    <property type="entry name" value="Ca_tandemer"/>
    <property type="match status" value="6"/>
</dbReference>
<dbReference type="InterPro" id="IPR036465">
    <property type="entry name" value="vWFA_dom_sf"/>
</dbReference>
<dbReference type="Gene3D" id="3.40.50.410">
    <property type="entry name" value="von Willebrand factor, type A domain"/>
    <property type="match status" value="1"/>
</dbReference>
<dbReference type="SMART" id="SM00327">
    <property type="entry name" value="VWA"/>
    <property type="match status" value="1"/>
</dbReference>
<dbReference type="InterPro" id="IPR001343">
    <property type="entry name" value="Hemolysn_Ca-bd"/>
</dbReference>
<dbReference type="PRINTS" id="PR00313">
    <property type="entry name" value="CABNDNGRPT"/>
</dbReference>
<name>A0A2A4HH09_9GAMM</name>
<comment type="caution">
    <text evidence="3">The sequence shown here is derived from an EMBL/GenBank/DDBJ whole genome shotgun (WGS) entry which is preliminary data.</text>
</comment>
<sequence>NLDATATITIDTIAGDDVINGEEATQTITVTGTVGGDAREGDTVTLTVGGETFTGQVTTDSAGNLVYAIDVPGSLLADNDSITAEVTGTDDAGNDYRAEADRDYGVNLDATATITIDTIAGDDVINGEEATQTITVTGTVGGDAREGDTVTLTVGGEIFTGTVAEDLTYSIDVPGSLLADNNSVTAEVTGTDDAGNDYRAEADRDYGVNLEATATITIDTIAGDDVINGEEATQTITVTGTVGGDAREGDTVTLTVGDETFTGLVGADLTYAIDVPGSLLADNNSITAEVTGSDDAGNDYRAEADRDYGVNLEATATITIDTIAGDDVINGEEATQTITVTGTVGGDAREGDTVTLAVGGETFTGQVTTDSAGNLIYAIDVPGSLLADNDQVSAEVTGTDDAGNDYLAEADRDYGVNLDATATITIDTIAGDDVINGEEATQTITVTGTVGGDAREGDTVTLTVGGETFTGQVGVDLTYAIDVPGSLLADNNSVTAEVTGSDDAGNDYRAEADRAYGVDVTPPSVVVSLLGAGEDDIYNIDEIAAGEPDSVEALVTFQTGTEVGDTLVVKDEGGNTLTTVVLEQQDIDNGVTVWVAVSQGATNVSVSATVTDPAGNSASDDDIKGVANVAPEATITIDALFGGDDFLSNSEAQEGQSITGSVGGDAKAGDTVEVTVGGQTYLTEVNQDGSSWVVNVPSNKVVGLVSGDVTASVVGNDQFGNVYEAEADRSFEVQPPASLNVGGNGDDVIESGGGDDVILGDRGGKVTIIDPAANYNISLIVDVSGSMNNNSGQPGLSLMELTRQSLVNLTNQLRDHEGSINVQLVPFSSHASTPIVIQGLDSSNAHQLINAINALQAGGGTNYQAAFAQSVAWFNAQNGQQDEGEFENLTYFLTDGDPTFYYDQFGNLAGPGNETDFATFEASVRAFEGLSNISPVNAIGIGSGVSENYLRFFDNTETEGSGAESFVVGREYVGRWPFGKWQDVIRTVSGPVGDVDIVNNAEDLAAALEGSSEFDDLEDLGDDVLLGGGGNDIIFGDTINTDHLEWTNGDTGVFYGAGSHDGLGYQGLRDYLRWEVNNGAAPEEGQIIDYIRGNWESLVDSARTQGGNNTLDGGEGDDVLIGGAGNDTLIGGEGNDILIGGSGDDIFLWQDGDQGTAGAPAVDVVRDFGNGNNILDIADLLQGEEDAVDLSTYIVAEQEGNDTVLYLNSQGGLAGDKENADQVIRLEGKTFADFGGGSTSQQVIDFMIQHGKLEIDQ</sequence>
<accession>A0A2A4HH09</accession>
<keyword evidence="1" id="KW-0106">Calcium</keyword>
<dbReference type="CDD" id="cd00198">
    <property type="entry name" value="vWFA"/>
    <property type="match status" value="1"/>
</dbReference>
<dbReference type="Pfam" id="PF13519">
    <property type="entry name" value="VWA_2"/>
    <property type="match status" value="1"/>
</dbReference>
<gene>
    <name evidence="3" type="ORF">CPA45_18160</name>
</gene>
<dbReference type="GO" id="GO:0005509">
    <property type="term" value="F:calcium ion binding"/>
    <property type="evidence" value="ECO:0007669"/>
    <property type="project" value="InterPro"/>
</dbReference>
<evidence type="ECO:0000259" key="2">
    <source>
        <dbReference type="PROSITE" id="PS50234"/>
    </source>
</evidence>
<protein>
    <recommendedName>
        <fullName evidence="2">VWFA domain-containing protein</fullName>
    </recommendedName>
</protein>
<reference evidence="4" key="1">
    <citation type="submission" date="2017-09" db="EMBL/GenBank/DDBJ databases">
        <authorList>
            <person name="Cho G.-S."/>
            <person name="Oguntoyinbo F.A."/>
            <person name="Cnockaert M."/>
            <person name="Kabisch J."/>
            <person name="Neve H."/>
            <person name="Bockelmann W."/>
            <person name="Wenning M."/>
            <person name="Franz C.M."/>
            <person name="Vandamme P."/>
        </authorList>
    </citation>
    <scope>NUCLEOTIDE SEQUENCE [LARGE SCALE GENOMIC DNA]</scope>
    <source>
        <strain evidence="4">MBT G8648</strain>
    </source>
</reference>
<dbReference type="OrthoDB" id="8481600at2"/>
<feature type="non-terminal residue" evidence="3">
    <location>
        <position position="1"/>
    </location>
</feature>
<evidence type="ECO:0000313" key="3">
    <source>
        <dbReference type="EMBL" id="PCF94182.1"/>
    </source>
</evidence>
<dbReference type="EMBL" id="NWUX01000022">
    <property type="protein sequence ID" value="PCF94182.1"/>
    <property type="molecule type" value="Genomic_DNA"/>
</dbReference>
<dbReference type="PROSITE" id="PS00330">
    <property type="entry name" value="HEMOLYSIN_CALCIUM"/>
    <property type="match status" value="2"/>
</dbReference>
<dbReference type="Proteomes" id="UP000218677">
    <property type="component" value="Unassembled WGS sequence"/>
</dbReference>
<evidence type="ECO:0000313" key="4">
    <source>
        <dbReference type="Proteomes" id="UP000218677"/>
    </source>
</evidence>
<keyword evidence="4" id="KW-1185">Reference proteome</keyword>
<dbReference type="Pfam" id="PF00353">
    <property type="entry name" value="HemolysinCabind"/>
    <property type="match status" value="3"/>
</dbReference>
<dbReference type="InterPro" id="IPR002035">
    <property type="entry name" value="VWF_A"/>
</dbReference>
<dbReference type="Gene3D" id="2.150.10.10">
    <property type="entry name" value="Serralysin-like metalloprotease, C-terminal"/>
    <property type="match status" value="1"/>
</dbReference>
<dbReference type="Gene3D" id="2.60.40.10">
    <property type="entry name" value="Immunoglobulins"/>
    <property type="match status" value="6"/>
</dbReference>
<dbReference type="InterPro" id="IPR013783">
    <property type="entry name" value="Ig-like_fold"/>
</dbReference>
<dbReference type="InterPro" id="IPR019960">
    <property type="entry name" value="T1SS_VCA0849"/>
</dbReference>
<dbReference type="AlphaFoldDB" id="A0A2A4HH09"/>
<feature type="domain" description="VWFA" evidence="2">
    <location>
        <begin position="776"/>
        <end position="951"/>
    </location>
</feature>
<dbReference type="InterPro" id="IPR011049">
    <property type="entry name" value="Serralysin-like_metalloprot_C"/>
</dbReference>
<organism evidence="3 4">
    <name type="scientific">Vreelandella nigrificans</name>
    <dbReference type="NCBI Taxonomy" id="2042704"/>
    <lineage>
        <taxon>Bacteria</taxon>
        <taxon>Pseudomonadati</taxon>
        <taxon>Pseudomonadota</taxon>
        <taxon>Gammaproteobacteria</taxon>
        <taxon>Oceanospirillales</taxon>
        <taxon>Halomonadaceae</taxon>
        <taxon>Vreelandella</taxon>
    </lineage>
</organism>
<dbReference type="InterPro" id="IPR018511">
    <property type="entry name" value="Hemolysin-typ_Ca-bd_CS"/>
</dbReference>
<dbReference type="NCBIfam" id="TIGR03661">
    <property type="entry name" value="T1SS_VCA0849"/>
    <property type="match status" value="1"/>
</dbReference>
<dbReference type="RefSeq" id="WP_133066798.1">
    <property type="nucleotide sequence ID" value="NZ_NWUX01000022.1"/>
</dbReference>
<dbReference type="SUPFAM" id="SSF53300">
    <property type="entry name" value="vWA-like"/>
    <property type="match status" value="1"/>
</dbReference>
<dbReference type="PROSITE" id="PS50234">
    <property type="entry name" value="VWFA"/>
    <property type="match status" value="1"/>
</dbReference>